<dbReference type="PANTHER" id="PTHR23079:SF55">
    <property type="entry name" value="RNA-DIRECTED RNA POLYMERASE"/>
    <property type="match status" value="1"/>
</dbReference>
<feature type="domain" description="RDRP core" evidence="2">
    <location>
        <begin position="384"/>
        <end position="844"/>
    </location>
</feature>
<name>A0A8X6HY71_TRICU</name>
<evidence type="ECO:0000313" key="4">
    <source>
        <dbReference type="Proteomes" id="UP000887116"/>
    </source>
</evidence>
<protein>
    <recommendedName>
        <fullName evidence="1">RNA-dependent RNA polymerase</fullName>
        <ecNumber evidence="1">2.7.7.48</ecNumber>
    </recommendedName>
</protein>
<dbReference type="GO" id="GO:0003723">
    <property type="term" value="F:RNA binding"/>
    <property type="evidence" value="ECO:0007669"/>
    <property type="project" value="UniProtKB-KW"/>
</dbReference>
<dbReference type="PANTHER" id="PTHR23079">
    <property type="entry name" value="RNA-DEPENDENT RNA POLYMERASE"/>
    <property type="match status" value="1"/>
</dbReference>
<dbReference type="Proteomes" id="UP000887116">
    <property type="component" value="Unassembled WGS sequence"/>
</dbReference>
<dbReference type="EMBL" id="BMAO01019467">
    <property type="protein sequence ID" value="GFR30740.1"/>
    <property type="molecule type" value="Genomic_DNA"/>
</dbReference>
<keyword evidence="1 3" id="KW-0696">RNA-directed RNA polymerase</keyword>
<dbReference type="AlphaFoldDB" id="A0A8X6HY71"/>
<keyword evidence="4" id="KW-1185">Reference proteome</keyword>
<comment type="similarity">
    <text evidence="1">Belongs to the RdRP family.</text>
</comment>
<keyword evidence="1" id="KW-0694">RNA-binding</keyword>
<comment type="caution">
    <text evidence="3">The sequence shown here is derived from an EMBL/GenBank/DDBJ whole genome shotgun (WGS) entry which is preliminary data.</text>
</comment>
<dbReference type="GO" id="GO:0031380">
    <property type="term" value="C:nuclear RNA-directed RNA polymerase complex"/>
    <property type="evidence" value="ECO:0007669"/>
    <property type="project" value="TreeGrafter"/>
</dbReference>
<evidence type="ECO:0000256" key="1">
    <source>
        <dbReference type="RuleBase" id="RU363098"/>
    </source>
</evidence>
<dbReference type="GO" id="GO:0030422">
    <property type="term" value="P:siRNA processing"/>
    <property type="evidence" value="ECO:0007669"/>
    <property type="project" value="TreeGrafter"/>
</dbReference>
<keyword evidence="1" id="KW-0808">Transferase</keyword>
<reference evidence="3" key="1">
    <citation type="submission" date="2020-07" db="EMBL/GenBank/DDBJ databases">
        <title>Multicomponent nature underlies the extraordinary mechanical properties of spider dragline silk.</title>
        <authorList>
            <person name="Kono N."/>
            <person name="Nakamura H."/>
            <person name="Mori M."/>
            <person name="Yoshida Y."/>
            <person name="Ohtoshi R."/>
            <person name="Malay A.D."/>
            <person name="Moran D.A.P."/>
            <person name="Tomita M."/>
            <person name="Numata K."/>
            <person name="Arakawa K."/>
        </authorList>
    </citation>
    <scope>NUCLEOTIDE SEQUENCE</scope>
</reference>
<dbReference type="InterPro" id="IPR057596">
    <property type="entry name" value="RDRP_core"/>
</dbReference>
<dbReference type="Pfam" id="PF05183">
    <property type="entry name" value="RdRP"/>
    <property type="match status" value="1"/>
</dbReference>
<evidence type="ECO:0000313" key="3">
    <source>
        <dbReference type="EMBL" id="GFR30740.1"/>
    </source>
</evidence>
<sequence length="859" mass="100005">MTQLNFRIIIIPKSNEEPNLNIFKLYVQECGLVVQSLERVELKKAKQPALEEILEFIIDVKARSCTKSNKVDLYKNLIIHWNCVTKRIKGERPMLQLSHDECFLRKRVSCHSRLQLRNVSFGVQARLGEYIAYSTVYENSTANFIHDMKELKIVTSITRTPDFRSITIQEKSLTISYTKIRNIIVSIDNETFDLYLDLLHPPLFYEEITVEGSINNSWKFHRVLPFDVNIFIVGKSPLLRLNFPYINDFFLILSCLRYRCGKIPIHFIAMDVIHKLPSCIPPINFIHFGCTYMWTAIINRTYLIHEQSENIRNSQDKLVRYSLTNGDCLENVLSSIIFFIDSGRYLNYWDIIDKLYFHLISRHNNSFKSMSIPEKCRLIRRIVITPTRMMMFPPDLMCENRILRNFDSEFFLRVTFRDDDFLPMNLRMYEDTVFFEVVNKPMNSGIQIGERHYEILAWSSSQLREHGVSMYAKDSEGFTASDIRKWTEIDPRTTMNIPKCLARIGQCFSQTEETLDVPLNNIHVKFERDIEKGFSPMTFEPYTFSDGIGRISKDLVKKVSKTISRGQDCSAFQIRYGGCKGMLVTDPTLKDVDIVFRESMRKFDCEGIGHTKLEIVKKSSPIPLRLNRPFIAILHDMGVEPRIFLRMQEIMLQNLIDMLLEEEKGSRYLNSRTPFSAFKFKDLSRSGICLTIEPFFRTLLLSLQRYYIDIIKTKANVDIDPAYGRNMFGVLDETGILQYGQVFVQYSSDVSLGVTTPEDTNILTGTVMVTKFPCVHPGDVRKFQAVDIPQLHHIIDCIVFPQNGPRPHPDEMSGSDLDGDEYSVIWMPELIFKRENEVPAHYPMPDVTMFKNESFWLIY</sequence>
<comment type="catalytic activity">
    <reaction evidence="1">
        <text>RNA(n) + a ribonucleoside 5'-triphosphate = RNA(n+1) + diphosphate</text>
        <dbReference type="Rhea" id="RHEA:21248"/>
        <dbReference type="Rhea" id="RHEA-COMP:14527"/>
        <dbReference type="Rhea" id="RHEA-COMP:17342"/>
        <dbReference type="ChEBI" id="CHEBI:33019"/>
        <dbReference type="ChEBI" id="CHEBI:61557"/>
        <dbReference type="ChEBI" id="CHEBI:140395"/>
        <dbReference type="EC" id="2.7.7.48"/>
    </reaction>
</comment>
<evidence type="ECO:0000259" key="2">
    <source>
        <dbReference type="Pfam" id="PF05183"/>
    </source>
</evidence>
<proteinExistence type="inferred from homology"/>
<dbReference type="OrthoDB" id="6513042at2759"/>
<dbReference type="EC" id="2.7.7.48" evidence="1"/>
<dbReference type="InterPro" id="IPR007855">
    <property type="entry name" value="RDRP"/>
</dbReference>
<organism evidence="3 4">
    <name type="scientific">Trichonephila clavata</name>
    <name type="common">Joro spider</name>
    <name type="synonym">Nephila clavata</name>
    <dbReference type="NCBI Taxonomy" id="2740835"/>
    <lineage>
        <taxon>Eukaryota</taxon>
        <taxon>Metazoa</taxon>
        <taxon>Ecdysozoa</taxon>
        <taxon>Arthropoda</taxon>
        <taxon>Chelicerata</taxon>
        <taxon>Arachnida</taxon>
        <taxon>Araneae</taxon>
        <taxon>Araneomorphae</taxon>
        <taxon>Entelegynae</taxon>
        <taxon>Araneoidea</taxon>
        <taxon>Nephilidae</taxon>
        <taxon>Trichonephila</taxon>
    </lineage>
</organism>
<keyword evidence="1" id="KW-0548">Nucleotidyltransferase</keyword>
<dbReference type="GO" id="GO:0003968">
    <property type="term" value="F:RNA-directed RNA polymerase activity"/>
    <property type="evidence" value="ECO:0007669"/>
    <property type="project" value="UniProtKB-KW"/>
</dbReference>
<accession>A0A8X6HY71</accession>
<gene>
    <name evidence="3" type="primary">RDR1</name>
    <name evidence="3" type="ORF">TNCT_137761</name>
</gene>